<sequence length="223" mass="23969">MTRSLFRKLAGFIAGMLALSFAAAVPAGATSLEEEGRSLLTIQTYAAYLAKEAPDVLPKFEALSASDKERYLELLANPILYTDRAENLDGVTVGGNTAGLGTEPTTVATRSTDRTVASNRWVDILGLKVLEYRMELRYQVKKGKVSKINGSKAIVVRNLNPLVKTGQSSKSAWVSSGGASARMNATFNYDIGPLKGLAVQILTLNGDLTGYPNGEVSYNWWGS</sequence>
<dbReference type="EMBL" id="JABCUR010000001">
    <property type="protein sequence ID" value="NMW64011.1"/>
    <property type="molecule type" value="Genomic_DNA"/>
</dbReference>
<evidence type="ECO:0000256" key="1">
    <source>
        <dbReference type="SAM" id="SignalP"/>
    </source>
</evidence>
<proteinExistence type="predicted"/>
<dbReference type="AlphaFoldDB" id="A0A7Y0TZ95"/>
<name>A0A7Y0TZ95_9ACTO</name>
<keyword evidence="1" id="KW-0732">Signal</keyword>
<protein>
    <submittedName>
        <fullName evidence="2">Uncharacterized protein</fullName>
    </submittedName>
</protein>
<comment type="caution">
    <text evidence="2">The sequence shown here is derived from an EMBL/GenBank/DDBJ whole genome shotgun (WGS) entry which is preliminary data.</text>
</comment>
<evidence type="ECO:0000313" key="3">
    <source>
        <dbReference type="Proteomes" id="UP000578252"/>
    </source>
</evidence>
<gene>
    <name evidence="2" type="ORF">HHJ78_00270</name>
</gene>
<reference evidence="2 3" key="1">
    <citation type="submission" date="2020-04" db="EMBL/GenBank/DDBJ databases">
        <title>Antimicrobial susceptibility and clonality of vaginal-derived multi-drug resistant Mobiluncus isolates in China.</title>
        <authorList>
            <person name="Zhang X."/>
        </authorList>
    </citation>
    <scope>NUCLEOTIDE SEQUENCE [LARGE SCALE GENOMIC DNA]</scope>
    <source>
        <strain evidence="2 3">13</strain>
    </source>
</reference>
<dbReference type="Proteomes" id="UP000578252">
    <property type="component" value="Unassembled WGS sequence"/>
</dbReference>
<feature type="signal peptide" evidence="1">
    <location>
        <begin position="1"/>
        <end position="29"/>
    </location>
</feature>
<dbReference type="RefSeq" id="WP_169771318.1">
    <property type="nucleotide sequence ID" value="NZ_CAMUNX010000011.1"/>
</dbReference>
<evidence type="ECO:0000313" key="2">
    <source>
        <dbReference type="EMBL" id="NMW64011.1"/>
    </source>
</evidence>
<accession>A0A7Y0TZ95</accession>
<organism evidence="2 3">
    <name type="scientific">Mobiluncus mulieris</name>
    <dbReference type="NCBI Taxonomy" id="2052"/>
    <lineage>
        <taxon>Bacteria</taxon>
        <taxon>Bacillati</taxon>
        <taxon>Actinomycetota</taxon>
        <taxon>Actinomycetes</taxon>
        <taxon>Actinomycetales</taxon>
        <taxon>Actinomycetaceae</taxon>
        <taxon>Mobiluncus</taxon>
    </lineage>
</organism>
<feature type="chain" id="PRO_5030896063" evidence="1">
    <location>
        <begin position="30"/>
        <end position="223"/>
    </location>
</feature>